<dbReference type="InterPro" id="IPR006860">
    <property type="entry name" value="FecR"/>
</dbReference>
<dbReference type="InterPro" id="IPR012373">
    <property type="entry name" value="Ferrdict_sens_TM"/>
</dbReference>
<keyword evidence="1" id="KW-0812">Transmembrane</keyword>
<evidence type="ECO:0000256" key="1">
    <source>
        <dbReference type="SAM" id="Phobius"/>
    </source>
</evidence>
<dbReference type="EMBL" id="CP001681">
    <property type="protein sequence ID" value="ACU04454.1"/>
    <property type="molecule type" value="Genomic_DNA"/>
</dbReference>
<evidence type="ECO:0000313" key="5">
    <source>
        <dbReference type="Proteomes" id="UP000000852"/>
    </source>
</evidence>
<dbReference type="Gene3D" id="2.60.120.1440">
    <property type="match status" value="1"/>
</dbReference>
<evidence type="ECO:0000313" key="4">
    <source>
        <dbReference type="EMBL" id="ACU04454.1"/>
    </source>
</evidence>
<keyword evidence="1" id="KW-1133">Transmembrane helix</keyword>
<dbReference type="Pfam" id="PF04773">
    <property type="entry name" value="FecR"/>
    <property type="match status" value="1"/>
</dbReference>
<keyword evidence="1" id="KW-0472">Membrane</keyword>
<dbReference type="GO" id="GO:0016989">
    <property type="term" value="F:sigma factor antagonist activity"/>
    <property type="evidence" value="ECO:0007669"/>
    <property type="project" value="TreeGrafter"/>
</dbReference>
<proteinExistence type="predicted"/>
<protein>
    <submittedName>
        <fullName evidence="4">FecR protein</fullName>
    </submittedName>
</protein>
<dbReference type="Proteomes" id="UP000000852">
    <property type="component" value="Chromosome"/>
</dbReference>
<dbReference type="PANTHER" id="PTHR30273:SF2">
    <property type="entry name" value="PROTEIN FECR"/>
    <property type="match status" value="1"/>
</dbReference>
<dbReference type="Gene3D" id="3.55.50.30">
    <property type="match status" value="1"/>
</dbReference>
<evidence type="ECO:0000259" key="3">
    <source>
        <dbReference type="Pfam" id="PF16344"/>
    </source>
</evidence>
<sequence>MNKQERISFLLDRYIHNNCTAGELDELFQLLDHHSNNDFLQRELKLLWQHTGPEQHHTNAQWEQLYNSMMHKTQRKPKVKSKWPYQKLAAAASVILLLFAGIFFYSQYQNTQHKTINKQIHAKNELLPGTNKAILTLANGTRVPLDDVLNGKVSTQAGVQLTKTASGQLIYHIQQQAATSKLSFNTIETPRGGQYQLILSDGTRVWLNANSSLKYPISFSKTERLIELKGEAYFEVTKNKNAPFKVISNNQVLEVLGTHFNINGYEDEPDIKTTLIEGSVKVSNLSNHTQALLKPGQQSSFHTNRFEISKVDTEAAIAWKNGYFTFDKTTLETIMRQVSRWYDVEVTYQNKTVKDQVFSGNVSRFENAAQVLAILELTGLVHFKVEGRRITAML</sequence>
<dbReference type="RefSeq" id="WP_015808067.1">
    <property type="nucleotide sequence ID" value="NC_013061.1"/>
</dbReference>
<dbReference type="eggNOG" id="COG3712">
    <property type="taxonomic scope" value="Bacteria"/>
</dbReference>
<dbReference type="InterPro" id="IPR032508">
    <property type="entry name" value="FecR_C"/>
</dbReference>
<dbReference type="Pfam" id="PF16344">
    <property type="entry name" value="FecR_C"/>
    <property type="match status" value="1"/>
</dbReference>
<dbReference type="OrthoDB" id="1099963at2"/>
<evidence type="ECO:0000259" key="2">
    <source>
        <dbReference type="Pfam" id="PF04773"/>
    </source>
</evidence>
<dbReference type="AlphaFoldDB" id="C6XY36"/>
<feature type="transmembrane region" description="Helical" evidence="1">
    <location>
        <begin position="88"/>
        <end position="108"/>
    </location>
</feature>
<dbReference type="FunFam" id="2.60.120.1440:FF:000001">
    <property type="entry name" value="Putative anti-sigma factor"/>
    <property type="match status" value="1"/>
</dbReference>
<keyword evidence="5" id="KW-1185">Reference proteome</keyword>
<accession>C6XY36</accession>
<dbReference type="KEGG" id="phe:Phep_2250"/>
<name>C6XY36_PEDHD</name>
<reference evidence="4 5" key="1">
    <citation type="journal article" date="2009" name="Stand. Genomic Sci.">
        <title>Complete genome sequence of Pedobacter heparinus type strain (HIM 762-3).</title>
        <authorList>
            <person name="Han C."/>
            <person name="Spring S."/>
            <person name="Lapidus A."/>
            <person name="Del Rio T.G."/>
            <person name="Tice H."/>
            <person name="Copeland A."/>
            <person name="Cheng J.F."/>
            <person name="Lucas S."/>
            <person name="Chen F."/>
            <person name="Nolan M."/>
            <person name="Bruce D."/>
            <person name="Goodwin L."/>
            <person name="Pitluck S."/>
            <person name="Ivanova N."/>
            <person name="Mavromatis K."/>
            <person name="Mikhailova N."/>
            <person name="Pati A."/>
            <person name="Chen A."/>
            <person name="Palaniappan K."/>
            <person name="Land M."/>
            <person name="Hauser L."/>
            <person name="Chang Y.J."/>
            <person name="Jeffries C.C."/>
            <person name="Saunders E."/>
            <person name="Chertkov O."/>
            <person name="Brettin T."/>
            <person name="Goker M."/>
            <person name="Rohde M."/>
            <person name="Bristow J."/>
            <person name="Eisen J.A."/>
            <person name="Markowitz V."/>
            <person name="Hugenholtz P."/>
            <person name="Kyrpides N.C."/>
            <person name="Klenk H.P."/>
            <person name="Detter J.C."/>
        </authorList>
    </citation>
    <scope>NUCLEOTIDE SEQUENCE [LARGE SCALE GENOMIC DNA]</scope>
    <source>
        <strain evidence="5">ATCC 13125 / DSM 2366 / CIP 104194 / JCM 7457 / NBRC 12017 / NCIMB 9290 / NRRL B-14731 / HIM 762-3</strain>
    </source>
</reference>
<dbReference type="STRING" id="485917.Phep_2250"/>
<feature type="domain" description="Protein FecR C-terminal" evidence="3">
    <location>
        <begin position="323"/>
        <end position="391"/>
    </location>
</feature>
<organism evidence="4 5">
    <name type="scientific">Pedobacter heparinus (strain ATCC 13125 / DSM 2366 / CIP 104194 / JCM 7457 / NBRC 12017 / NCIMB 9290 / NRRL B-14731 / HIM 762-3)</name>
    <dbReference type="NCBI Taxonomy" id="485917"/>
    <lineage>
        <taxon>Bacteria</taxon>
        <taxon>Pseudomonadati</taxon>
        <taxon>Bacteroidota</taxon>
        <taxon>Sphingobacteriia</taxon>
        <taxon>Sphingobacteriales</taxon>
        <taxon>Sphingobacteriaceae</taxon>
        <taxon>Pedobacter</taxon>
    </lineage>
</organism>
<gene>
    <name evidence="4" type="ordered locus">Phep_2250</name>
</gene>
<feature type="domain" description="FecR protein" evidence="2">
    <location>
        <begin position="186"/>
        <end position="281"/>
    </location>
</feature>
<dbReference type="HOGENOM" id="CLU_050192_1_0_10"/>
<dbReference type="PANTHER" id="PTHR30273">
    <property type="entry name" value="PERIPLASMIC SIGNAL SENSOR AND SIGMA FACTOR ACTIVATOR FECR-RELATED"/>
    <property type="match status" value="1"/>
</dbReference>